<protein>
    <submittedName>
        <fullName evidence="2">Uncharacterized protein</fullName>
    </submittedName>
</protein>
<sequence>MRSDNWHLPQTVFIILCSMLLLATARPADQNAHLCTIGTGSFRRANVSQLKDAYDLHCFQLETLHALVSAGQFCTYCNQTTLTSNHTTATIATYVSSLFFQCPLPPTNLAPSPLATPSLPCLSRRNMATALRRTLGNGSKALFSTSMTLNLRRQLSHLSRRTDKSRANVNSVRTLVIDLGYGHAVAGVLLKGMGLKREHAAVISDQFSSTM</sequence>
<proteinExistence type="predicted"/>
<organism evidence="2">
    <name type="scientific">Palpitomonas bilix</name>
    <dbReference type="NCBI Taxonomy" id="652834"/>
    <lineage>
        <taxon>Eukaryota</taxon>
        <taxon>Eukaryota incertae sedis</taxon>
    </lineage>
</organism>
<evidence type="ECO:0000313" key="2">
    <source>
        <dbReference type="EMBL" id="CAE0266030.1"/>
    </source>
</evidence>
<gene>
    <name evidence="2" type="ORF">PBIL07802_LOCUS28368</name>
</gene>
<name>A0A7S3GH57_9EUKA</name>
<accession>A0A7S3GH57</accession>
<reference evidence="2" key="1">
    <citation type="submission" date="2021-01" db="EMBL/GenBank/DDBJ databases">
        <authorList>
            <person name="Corre E."/>
            <person name="Pelletier E."/>
            <person name="Niang G."/>
            <person name="Scheremetjew M."/>
            <person name="Finn R."/>
            <person name="Kale V."/>
            <person name="Holt S."/>
            <person name="Cochrane G."/>
            <person name="Meng A."/>
            <person name="Brown T."/>
            <person name="Cohen L."/>
        </authorList>
    </citation>
    <scope>NUCLEOTIDE SEQUENCE</scope>
    <source>
        <strain evidence="2">NIES-2562</strain>
    </source>
</reference>
<keyword evidence="1" id="KW-0732">Signal</keyword>
<feature type="signal peptide" evidence="1">
    <location>
        <begin position="1"/>
        <end position="25"/>
    </location>
</feature>
<dbReference type="EMBL" id="HBIB01043424">
    <property type="protein sequence ID" value="CAE0266030.1"/>
    <property type="molecule type" value="Transcribed_RNA"/>
</dbReference>
<dbReference type="AlphaFoldDB" id="A0A7S3GH57"/>
<feature type="chain" id="PRO_5030649805" evidence="1">
    <location>
        <begin position="26"/>
        <end position="211"/>
    </location>
</feature>
<evidence type="ECO:0000256" key="1">
    <source>
        <dbReference type="SAM" id="SignalP"/>
    </source>
</evidence>